<dbReference type="AlphaFoldDB" id="A0A9P4UMM0"/>
<dbReference type="Proteomes" id="UP000799441">
    <property type="component" value="Unassembled WGS sequence"/>
</dbReference>
<dbReference type="EMBL" id="MU003830">
    <property type="protein sequence ID" value="KAF2718095.1"/>
    <property type="molecule type" value="Genomic_DNA"/>
</dbReference>
<keyword evidence="3" id="KW-1185">Reference proteome</keyword>
<dbReference type="PROSITE" id="PS50238">
    <property type="entry name" value="RHOGAP"/>
    <property type="match status" value="1"/>
</dbReference>
<organism evidence="2 3">
    <name type="scientific">Polychaeton citri CBS 116435</name>
    <dbReference type="NCBI Taxonomy" id="1314669"/>
    <lineage>
        <taxon>Eukaryota</taxon>
        <taxon>Fungi</taxon>
        <taxon>Dikarya</taxon>
        <taxon>Ascomycota</taxon>
        <taxon>Pezizomycotina</taxon>
        <taxon>Dothideomycetes</taxon>
        <taxon>Dothideomycetidae</taxon>
        <taxon>Capnodiales</taxon>
        <taxon>Capnodiaceae</taxon>
        <taxon>Polychaeton</taxon>
    </lineage>
</organism>
<reference evidence="2" key="1">
    <citation type="journal article" date="2020" name="Stud. Mycol.">
        <title>101 Dothideomycetes genomes: a test case for predicting lifestyles and emergence of pathogens.</title>
        <authorList>
            <person name="Haridas S."/>
            <person name="Albert R."/>
            <person name="Binder M."/>
            <person name="Bloem J."/>
            <person name="Labutti K."/>
            <person name="Salamov A."/>
            <person name="Andreopoulos B."/>
            <person name="Baker S."/>
            <person name="Barry K."/>
            <person name="Bills G."/>
            <person name="Bluhm B."/>
            <person name="Cannon C."/>
            <person name="Castanera R."/>
            <person name="Culley D."/>
            <person name="Daum C."/>
            <person name="Ezra D."/>
            <person name="Gonzalez J."/>
            <person name="Henrissat B."/>
            <person name="Kuo A."/>
            <person name="Liang C."/>
            <person name="Lipzen A."/>
            <person name="Lutzoni F."/>
            <person name="Magnuson J."/>
            <person name="Mondo S."/>
            <person name="Nolan M."/>
            <person name="Ohm R."/>
            <person name="Pangilinan J."/>
            <person name="Park H.-J."/>
            <person name="Ramirez L."/>
            <person name="Alfaro M."/>
            <person name="Sun H."/>
            <person name="Tritt A."/>
            <person name="Yoshinaga Y."/>
            <person name="Zwiers L.-H."/>
            <person name="Turgeon B."/>
            <person name="Goodwin S."/>
            <person name="Spatafora J."/>
            <person name="Crous P."/>
            <person name="Grigoriev I."/>
        </authorList>
    </citation>
    <scope>NUCLEOTIDE SEQUENCE</scope>
    <source>
        <strain evidence="2">CBS 116435</strain>
    </source>
</reference>
<protein>
    <recommendedName>
        <fullName evidence="1">Rho-GAP domain-containing protein</fullName>
    </recommendedName>
</protein>
<evidence type="ECO:0000313" key="2">
    <source>
        <dbReference type="EMBL" id="KAF2718095.1"/>
    </source>
</evidence>
<proteinExistence type="predicted"/>
<sequence>MYDLFVRFHAPSSRARASLHSHMLARWLPRSTRHALVFLYRHLNRISRLILNAVCLTHIGETSPFAVFPPKYMLPL</sequence>
<dbReference type="InterPro" id="IPR000198">
    <property type="entry name" value="RhoGAP_dom"/>
</dbReference>
<dbReference type="GO" id="GO:0007165">
    <property type="term" value="P:signal transduction"/>
    <property type="evidence" value="ECO:0007669"/>
    <property type="project" value="InterPro"/>
</dbReference>
<name>A0A9P4UMM0_9PEZI</name>
<evidence type="ECO:0000313" key="3">
    <source>
        <dbReference type="Proteomes" id="UP000799441"/>
    </source>
</evidence>
<gene>
    <name evidence="2" type="ORF">K431DRAFT_141107</name>
</gene>
<evidence type="ECO:0000259" key="1">
    <source>
        <dbReference type="PROSITE" id="PS50238"/>
    </source>
</evidence>
<comment type="caution">
    <text evidence="2">The sequence shown here is derived from an EMBL/GenBank/DDBJ whole genome shotgun (WGS) entry which is preliminary data.</text>
</comment>
<accession>A0A9P4UMM0</accession>
<feature type="domain" description="Rho-GAP" evidence="1">
    <location>
        <begin position="1"/>
        <end position="76"/>
    </location>
</feature>